<reference evidence="2" key="1">
    <citation type="submission" date="2021-11" db="EMBL/GenBank/DDBJ databases">
        <authorList>
            <person name="Schell T."/>
        </authorList>
    </citation>
    <scope>NUCLEOTIDE SEQUENCE</scope>
    <source>
        <strain evidence="2">M5</strain>
    </source>
</reference>
<keyword evidence="3" id="KW-1185">Reference proteome</keyword>
<feature type="compositionally biased region" description="Basic and acidic residues" evidence="1">
    <location>
        <begin position="39"/>
        <end position="50"/>
    </location>
</feature>
<feature type="region of interest" description="Disordered" evidence="1">
    <location>
        <begin position="1"/>
        <end position="63"/>
    </location>
</feature>
<protein>
    <submittedName>
        <fullName evidence="2">Uncharacterized protein</fullName>
    </submittedName>
</protein>
<dbReference type="AlphaFoldDB" id="A0A8J2WPK8"/>
<gene>
    <name evidence="2" type="ORF">DGAL_LOCUS16312</name>
</gene>
<dbReference type="OrthoDB" id="6367505at2759"/>
<evidence type="ECO:0000313" key="3">
    <source>
        <dbReference type="Proteomes" id="UP000789390"/>
    </source>
</evidence>
<comment type="caution">
    <text evidence="2">The sequence shown here is derived from an EMBL/GenBank/DDBJ whole genome shotgun (WGS) entry which is preliminary data.</text>
</comment>
<sequence>MAKNFPLDFPKGFTSPASPVMSAQPKTTQMETRNSAYTEHCHQKTGKQHENCSPNIDEEGLEEEPVKNSMFWMCRSFPHIA</sequence>
<name>A0A8J2WPK8_9CRUS</name>
<proteinExistence type="predicted"/>
<feature type="compositionally biased region" description="Polar residues" evidence="1">
    <location>
        <begin position="24"/>
        <end position="37"/>
    </location>
</feature>
<accession>A0A8J2WPK8</accession>
<dbReference type="Proteomes" id="UP000789390">
    <property type="component" value="Unassembled WGS sequence"/>
</dbReference>
<evidence type="ECO:0000256" key="1">
    <source>
        <dbReference type="SAM" id="MobiDB-lite"/>
    </source>
</evidence>
<organism evidence="2 3">
    <name type="scientific">Daphnia galeata</name>
    <dbReference type="NCBI Taxonomy" id="27404"/>
    <lineage>
        <taxon>Eukaryota</taxon>
        <taxon>Metazoa</taxon>
        <taxon>Ecdysozoa</taxon>
        <taxon>Arthropoda</taxon>
        <taxon>Crustacea</taxon>
        <taxon>Branchiopoda</taxon>
        <taxon>Diplostraca</taxon>
        <taxon>Cladocera</taxon>
        <taxon>Anomopoda</taxon>
        <taxon>Daphniidae</taxon>
        <taxon>Daphnia</taxon>
    </lineage>
</organism>
<dbReference type="EMBL" id="CAKKLH010000328">
    <property type="protein sequence ID" value="CAH0112577.1"/>
    <property type="molecule type" value="Genomic_DNA"/>
</dbReference>
<evidence type="ECO:0000313" key="2">
    <source>
        <dbReference type="EMBL" id="CAH0112577.1"/>
    </source>
</evidence>